<dbReference type="InterPro" id="IPR005017">
    <property type="entry name" value="OMPP1/FadL/TodX"/>
</dbReference>
<gene>
    <name evidence="9" type="ORF">HMPREF3185_01587</name>
</gene>
<evidence type="ECO:0000256" key="8">
    <source>
        <dbReference type="SAM" id="SignalP"/>
    </source>
</evidence>
<evidence type="ECO:0000313" key="10">
    <source>
        <dbReference type="Proteomes" id="UP000070224"/>
    </source>
</evidence>
<keyword evidence="10" id="KW-1185">Reference proteome</keyword>
<accession>A0A134B4L9</accession>
<keyword evidence="3" id="KW-1134">Transmembrane beta strand</keyword>
<feature type="signal peptide" evidence="8">
    <location>
        <begin position="1"/>
        <end position="22"/>
    </location>
</feature>
<keyword evidence="7" id="KW-0998">Cell outer membrane</keyword>
<comment type="caution">
    <text evidence="9">The sequence shown here is derived from an EMBL/GenBank/DDBJ whole genome shotgun (WGS) entry which is preliminary data.</text>
</comment>
<comment type="similarity">
    <text evidence="2">Belongs to the OmpP1/FadL family.</text>
</comment>
<protein>
    <recommendedName>
        <fullName evidence="11">Outer membrane protein transport protein, Ompp1/FadL/TodX family</fullName>
    </recommendedName>
</protein>
<dbReference type="PANTHER" id="PTHR35093:SF8">
    <property type="entry name" value="OUTER MEMBRANE PROTEIN NMB0088-RELATED"/>
    <property type="match status" value="1"/>
</dbReference>
<dbReference type="SUPFAM" id="SSF56935">
    <property type="entry name" value="Porins"/>
    <property type="match status" value="1"/>
</dbReference>
<dbReference type="STRING" id="322095.HMPREF3185_01587"/>
<dbReference type="Proteomes" id="UP000070224">
    <property type="component" value="Unassembled WGS sequence"/>
</dbReference>
<evidence type="ECO:0000256" key="6">
    <source>
        <dbReference type="ARBA" id="ARBA00023136"/>
    </source>
</evidence>
<name>A0A134B4L9_9PORP</name>
<comment type="subcellular location">
    <subcellularLocation>
        <location evidence="1">Cell outer membrane</location>
        <topology evidence="1">Multi-pass membrane protein</topology>
    </subcellularLocation>
</comment>
<evidence type="ECO:0000256" key="1">
    <source>
        <dbReference type="ARBA" id="ARBA00004571"/>
    </source>
</evidence>
<evidence type="ECO:0000256" key="4">
    <source>
        <dbReference type="ARBA" id="ARBA00022692"/>
    </source>
</evidence>
<organism evidence="9 10">
    <name type="scientific">Porphyromonas somerae</name>
    <dbReference type="NCBI Taxonomy" id="322095"/>
    <lineage>
        <taxon>Bacteria</taxon>
        <taxon>Pseudomonadati</taxon>
        <taxon>Bacteroidota</taxon>
        <taxon>Bacteroidia</taxon>
        <taxon>Bacteroidales</taxon>
        <taxon>Porphyromonadaceae</taxon>
        <taxon>Porphyromonas</taxon>
    </lineage>
</organism>
<evidence type="ECO:0000313" key="9">
    <source>
        <dbReference type="EMBL" id="KXB74874.1"/>
    </source>
</evidence>
<proteinExistence type="inferred from homology"/>
<dbReference type="Gene3D" id="2.40.160.60">
    <property type="entry name" value="Outer membrane protein transport protein (OMPP1/FadL/TodX)"/>
    <property type="match status" value="1"/>
</dbReference>
<keyword evidence="5 8" id="KW-0732">Signal</keyword>
<evidence type="ECO:0008006" key="11">
    <source>
        <dbReference type="Google" id="ProtNLM"/>
    </source>
</evidence>
<keyword evidence="4" id="KW-0812">Transmembrane</keyword>
<sequence>MNIKHKILGVVALSLLPLSLSAQSEMEAFRLGSPHEPVGSARYAALSGAMGAVGSDVASLVRNPAGISLFRGNNRLSLTLGGGFGTDRGVWYGTSTSQDMKGKFLFEEFSYQAGTNRASRGPVSFAFSIRNAGRFDHELHASAVLPQSANFSSLADFSAARTNNARYDNLRSPNVDRYFEKSYITTTAAFKNDYIPWMSILGAGAGWIDIDNGSRSYRSAYMYSTAPDGTPYPQPSIGLPDNADLVLREKGNITDYDIALGFEANDALHFGAALTLSSLDYEMASYYHEAFRGNNYLTLQNTKSVSGFGGSVGLGLLYEPVEGLRLGASLYTPTFYSMKMDFQASSLGGYNNKANEVVTPKSAANSYALRGNWRFGLSGAYFIGRHGFISADYDYTSGSLRLSNSTYDEYDGSEIGFEEDNARLKTNFGGVHTVRLGAEAMLSDRIALRAGYRYSSSPVKNARLKGDMATTEALVSGPAVHYTLPDSQNSFSLGAGFRITPSLSLDLAYVYSDAKARTFAFPYVNDYGSYLNASDADIRAGKVKPDELVGMQAIKETNQRHKAVATLSIRF</sequence>
<keyword evidence="6" id="KW-0472">Membrane</keyword>
<evidence type="ECO:0000256" key="2">
    <source>
        <dbReference type="ARBA" id="ARBA00008163"/>
    </source>
</evidence>
<dbReference type="OrthoDB" id="9765571at2"/>
<evidence type="ECO:0000256" key="3">
    <source>
        <dbReference type="ARBA" id="ARBA00022452"/>
    </source>
</evidence>
<dbReference type="PANTHER" id="PTHR35093">
    <property type="entry name" value="OUTER MEMBRANE PROTEIN NMB0088-RELATED"/>
    <property type="match status" value="1"/>
</dbReference>
<evidence type="ECO:0000256" key="5">
    <source>
        <dbReference type="ARBA" id="ARBA00022729"/>
    </source>
</evidence>
<dbReference type="GO" id="GO:0015483">
    <property type="term" value="F:long-chain fatty acid transporting porin activity"/>
    <property type="evidence" value="ECO:0007669"/>
    <property type="project" value="TreeGrafter"/>
</dbReference>
<evidence type="ECO:0000256" key="7">
    <source>
        <dbReference type="ARBA" id="ARBA00023237"/>
    </source>
</evidence>
<dbReference type="EMBL" id="LSDK01000110">
    <property type="protein sequence ID" value="KXB74874.1"/>
    <property type="molecule type" value="Genomic_DNA"/>
</dbReference>
<dbReference type="PATRIC" id="fig|322095.3.peg.1564"/>
<dbReference type="GO" id="GO:0009279">
    <property type="term" value="C:cell outer membrane"/>
    <property type="evidence" value="ECO:0007669"/>
    <property type="project" value="UniProtKB-SubCell"/>
</dbReference>
<dbReference type="AlphaFoldDB" id="A0A134B4L9"/>
<dbReference type="RefSeq" id="WP_060935741.1">
    <property type="nucleotide sequence ID" value="NZ_KQ960459.1"/>
</dbReference>
<reference evidence="10" key="1">
    <citation type="submission" date="2016-01" db="EMBL/GenBank/DDBJ databases">
        <authorList>
            <person name="Mitreva M."/>
            <person name="Pepin K.H."/>
            <person name="Mihindukulasuriya K.A."/>
            <person name="Fulton R."/>
            <person name="Fronick C."/>
            <person name="O'Laughlin M."/>
            <person name="Miner T."/>
            <person name="Herter B."/>
            <person name="Rosa B.A."/>
            <person name="Cordes M."/>
            <person name="Tomlinson C."/>
            <person name="Wollam A."/>
            <person name="Palsikar V.B."/>
            <person name="Mardis E.R."/>
            <person name="Wilson R.K."/>
        </authorList>
    </citation>
    <scope>NUCLEOTIDE SEQUENCE [LARGE SCALE GENOMIC DNA]</scope>
    <source>
        <strain evidence="10">KA00683</strain>
    </source>
</reference>
<feature type="chain" id="PRO_5007461953" description="Outer membrane protein transport protein, Ompp1/FadL/TodX family" evidence="8">
    <location>
        <begin position="23"/>
        <end position="571"/>
    </location>
</feature>